<evidence type="ECO:0000313" key="3">
    <source>
        <dbReference type="Proteomes" id="UP000199440"/>
    </source>
</evidence>
<dbReference type="NCBIfam" id="NF033634">
    <property type="entry name" value="SLATT_1"/>
    <property type="match status" value="1"/>
</dbReference>
<evidence type="ECO:0008006" key="4">
    <source>
        <dbReference type="Google" id="ProtNLM"/>
    </source>
</evidence>
<dbReference type="Pfam" id="PF14015">
    <property type="entry name" value="DUF4231"/>
    <property type="match status" value="1"/>
</dbReference>
<keyword evidence="1" id="KW-0472">Membrane</keyword>
<feature type="transmembrane region" description="Helical" evidence="1">
    <location>
        <begin position="52"/>
        <end position="73"/>
    </location>
</feature>
<dbReference type="OrthoDB" id="9791874at2"/>
<dbReference type="Proteomes" id="UP000199440">
    <property type="component" value="Unassembled WGS sequence"/>
</dbReference>
<dbReference type="STRING" id="192904.SAMN04488514_10664"/>
<sequence length="138" mass="15711">MEAEDYVTERLDAQQKWYSKKSGINKDYHNRMKIATIICAVLIPLLSGLELFGVIAGALGAVVAILTSVSGVMKFEQKWINYRTASERLKREKLLWQTKTPPYDKDKAFTLLVTRVETIINVENGDWGDYIASKEKPE</sequence>
<dbReference type="AlphaFoldDB" id="A0A1G9RBE4"/>
<keyword evidence="3" id="KW-1185">Reference proteome</keyword>
<accession>A0A1G9RBE4</accession>
<dbReference type="InterPro" id="IPR025325">
    <property type="entry name" value="DUF4231"/>
</dbReference>
<name>A0A1G9RBE4_9FLAO</name>
<proteinExistence type="predicted"/>
<organism evidence="2 3">
    <name type="scientific">Kriegella aquimaris</name>
    <dbReference type="NCBI Taxonomy" id="192904"/>
    <lineage>
        <taxon>Bacteria</taxon>
        <taxon>Pseudomonadati</taxon>
        <taxon>Bacteroidota</taxon>
        <taxon>Flavobacteriia</taxon>
        <taxon>Flavobacteriales</taxon>
        <taxon>Flavobacteriaceae</taxon>
        <taxon>Kriegella</taxon>
    </lineage>
</organism>
<reference evidence="2 3" key="1">
    <citation type="submission" date="2016-10" db="EMBL/GenBank/DDBJ databases">
        <authorList>
            <person name="de Groot N.N."/>
        </authorList>
    </citation>
    <scope>NUCLEOTIDE SEQUENCE [LARGE SCALE GENOMIC DNA]</scope>
    <source>
        <strain evidence="2 3">DSM 19886</strain>
    </source>
</reference>
<gene>
    <name evidence="2" type="ORF">SAMN04488514_10664</name>
</gene>
<dbReference type="RefSeq" id="WP_089889983.1">
    <property type="nucleotide sequence ID" value="NZ_FNGV01000006.1"/>
</dbReference>
<evidence type="ECO:0000256" key="1">
    <source>
        <dbReference type="SAM" id="Phobius"/>
    </source>
</evidence>
<evidence type="ECO:0000313" key="2">
    <source>
        <dbReference type="EMBL" id="SDM20481.1"/>
    </source>
</evidence>
<protein>
    <recommendedName>
        <fullName evidence="4">DUF4231 domain-containing protein</fullName>
    </recommendedName>
</protein>
<keyword evidence="1" id="KW-0812">Transmembrane</keyword>
<dbReference type="EMBL" id="FNGV01000006">
    <property type="protein sequence ID" value="SDM20481.1"/>
    <property type="molecule type" value="Genomic_DNA"/>
</dbReference>
<keyword evidence="1" id="KW-1133">Transmembrane helix</keyword>